<comment type="caution">
    <text evidence="2">The sequence shown here is derived from an EMBL/GenBank/DDBJ whole genome shotgun (WGS) entry which is preliminary data.</text>
</comment>
<evidence type="ECO:0000313" key="2">
    <source>
        <dbReference type="EMBL" id="KAL2719500.1"/>
    </source>
</evidence>
<feature type="compositionally biased region" description="Basic and acidic residues" evidence="1">
    <location>
        <begin position="13"/>
        <end position="33"/>
    </location>
</feature>
<protein>
    <submittedName>
        <fullName evidence="2">Uncharacterized protein</fullName>
    </submittedName>
</protein>
<organism evidence="2 3">
    <name type="scientific">Vespula squamosa</name>
    <name type="common">Southern yellow jacket</name>
    <name type="synonym">Wasp</name>
    <dbReference type="NCBI Taxonomy" id="30214"/>
    <lineage>
        <taxon>Eukaryota</taxon>
        <taxon>Metazoa</taxon>
        <taxon>Ecdysozoa</taxon>
        <taxon>Arthropoda</taxon>
        <taxon>Hexapoda</taxon>
        <taxon>Insecta</taxon>
        <taxon>Pterygota</taxon>
        <taxon>Neoptera</taxon>
        <taxon>Endopterygota</taxon>
        <taxon>Hymenoptera</taxon>
        <taxon>Apocrita</taxon>
        <taxon>Aculeata</taxon>
        <taxon>Vespoidea</taxon>
        <taxon>Vespidae</taxon>
        <taxon>Vespinae</taxon>
        <taxon>Vespula</taxon>
    </lineage>
</organism>
<sequence>MGLLESTVTTTECKAKGEAKRESQKRGNHRQDSRIMFPSCQIYEKISVGANNLAQVPPWDRRKKKVPSTGVGAPNLNLELVSLFRALLRKKEKDK</sequence>
<gene>
    <name evidence="2" type="ORF">V1478_010962</name>
</gene>
<evidence type="ECO:0000256" key="1">
    <source>
        <dbReference type="SAM" id="MobiDB-lite"/>
    </source>
</evidence>
<feature type="region of interest" description="Disordered" evidence="1">
    <location>
        <begin position="1"/>
        <end position="33"/>
    </location>
</feature>
<reference evidence="2 3" key="1">
    <citation type="journal article" date="2024" name="Ann. Entomol. Soc. Am.">
        <title>Genomic analyses of the southern and eastern yellowjacket wasps (Hymenoptera: Vespidae) reveal evolutionary signatures of social life.</title>
        <authorList>
            <person name="Catto M.A."/>
            <person name="Caine P.B."/>
            <person name="Orr S.E."/>
            <person name="Hunt B.G."/>
            <person name="Goodisman M.A.D."/>
        </authorList>
    </citation>
    <scope>NUCLEOTIDE SEQUENCE [LARGE SCALE GENOMIC DNA]</scope>
    <source>
        <strain evidence="2">233</strain>
        <tissue evidence="2">Head and thorax</tissue>
    </source>
</reference>
<feature type="compositionally biased region" description="Polar residues" evidence="1">
    <location>
        <begin position="1"/>
        <end position="12"/>
    </location>
</feature>
<name>A0ABD2AI40_VESSQ</name>
<proteinExistence type="predicted"/>
<dbReference type="EMBL" id="JAUDFV010000149">
    <property type="protein sequence ID" value="KAL2719500.1"/>
    <property type="molecule type" value="Genomic_DNA"/>
</dbReference>
<dbReference type="Proteomes" id="UP001607302">
    <property type="component" value="Unassembled WGS sequence"/>
</dbReference>
<keyword evidence="3" id="KW-1185">Reference proteome</keyword>
<accession>A0ABD2AI40</accession>
<dbReference type="AlphaFoldDB" id="A0ABD2AI40"/>
<evidence type="ECO:0000313" key="3">
    <source>
        <dbReference type="Proteomes" id="UP001607302"/>
    </source>
</evidence>
<feature type="non-terminal residue" evidence="2">
    <location>
        <position position="95"/>
    </location>
</feature>